<dbReference type="EMBL" id="JAUESC010000381">
    <property type="protein sequence ID" value="KAK0590844.1"/>
    <property type="molecule type" value="Genomic_DNA"/>
</dbReference>
<feature type="transmembrane region" description="Helical" evidence="1">
    <location>
        <begin position="32"/>
        <end position="52"/>
    </location>
</feature>
<name>A0AA39VLU4_ACESA</name>
<reference evidence="2" key="1">
    <citation type="journal article" date="2022" name="Plant J.">
        <title>Strategies of tolerance reflected in two North American maple genomes.</title>
        <authorList>
            <person name="McEvoy S.L."/>
            <person name="Sezen U.U."/>
            <person name="Trouern-Trend A."/>
            <person name="McMahon S.M."/>
            <person name="Schaberg P.G."/>
            <person name="Yang J."/>
            <person name="Wegrzyn J.L."/>
            <person name="Swenson N.G."/>
        </authorList>
    </citation>
    <scope>NUCLEOTIDE SEQUENCE</scope>
    <source>
        <strain evidence="2">NS2018</strain>
    </source>
</reference>
<evidence type="ECO:0000313" key="2">
    <source>
        <dbReference type="EMBL" id="KAK0590844.1"/>
    </source>
</evidence>
<sequence length="195" mass="22711">MEAIKQQHHHHHQWSLNRFMSLSFFVKKAIKLFLVSVSIFSIIFSFSFSSYAMQVIANNIDKSYMFLLCNGILVFIVKNSSRLVEESQQENAYSSHLINEKKTTKKIHNYRPEVDKLSSEENQSIIKVEAHQETEGKQEEENQEALIIAAEESNYDQEDGTGLISIEELNKKCEEFIRKMKKEIKFGSQKQLIMV</sequence>
<evidence type="ECO:0000256" key="1">
    <source>
        <dbReference type="SAM" id="Phobius"/>
    </source>
</evidence>
<keyword evidence="1" id="KW-0472">Membrane</keyword>
<keyword evidence="3" id="KW-1185">Reference proteome</keyword>
<evidence type="ECO:0008006" key="4">
    <source>
        <dbReference type="Google" id="ProtNLM"/>
    </source>
</evidence>
<protein>
    <recommendedName>
        <fullName evidence="4">Transmembrane protein</fullName>
    </recommendedName>
</protein>
<keyword evidence="1" id="KW-1133">Transmembrane helix</keyword>
<organism evidence="2 3">
    <name type="scientific">Acer saccharum</name>
    <name type="common">Sugar maple</name>
    <dbReference type="NCBI Taxonomy" id="4024"/>
    <lineage>
        <taxon>Eukaryota</taxon>
        <taxon>Viridiplantae</taxon>
        <taxon>Streptophyta</taxon>
        <taxon>Embryophyta</taxon>
        <taxon>Tracheophyta</taxon>
        <taxon>Spermatophyta</taxon>
        <taxon>Magnoliopsida</taxon>
        <taxon>eudicotyledons</taxon>
        <taxon>Gunneridae</taxon>
        <taxon>Pentapetalae</taxon>
        <taxon>rosids</taxon>
        <taxon>malvids</taxon>
        <taxon>Sapindales</taxon>
        <taxon>Sapindaceae</taxon>
        <taxon>Hippocastanoideae</taxon>
        <taxon>Acereae</taxon>
        <taxon>Acer</taxon>
    </lineage>
</organism>
<comment type="caution">
    <text evidence="2">The sequence shown here is derived from an EMBL/GenBank/DDBJ whole genome shotgun (WGS) entry which is preliminary data.</text>
</comment>
<proteinExistence type="predicted"/>
<keyword evidence="1" id="KW-0812">Transmembrane</keyword>
<dbReference type="Proteomes" id="UP001168877">
    <property type="component" value="Unassembled WGS sequence"/>
</dbReference>
<dbReference type="AlphaFoldDB" id="A0AA39VLU4"/>
<evidence type="ECO:0000313" key="3">
    <source>
        <dbReference type="Proteomes" id="UP001168877"/>
    </source>
</evidence>
<dbReference type="PANTHER" id="PTHR34947">
    <property type="entry name" value="TRANSMEMBRANE PROTEIN"/>
    <property type="match status" value="1"/>
</dbReference>
<dbReference type="PANTHER" id="PTHR34947:SF3">
    <property type="entry name" value="TRANSMEMBRANE PROTEIN"/>
    <property type="match status" value="1"/>
</dbReference>
<reference evidence="2" key="2">
    <citation type="submission" date="2023-06" db="EMBL/GenBank/DDBJ databases">
        <authorList>
            <person name="Swenson N.G."/>
            <person name="Wegrzyn J.L."/>
            <person name="Mcevoy S.L."/>
        </authorList>
    </citation>
    <scope>NUCLEOTIDE SEQUENCE</scope>
    <source>
        <strain evidence="2">NS2018</strain>
        <tissue evidence="2">Leaf</tissue>
    </source>
</reference>
<accession>A0AA39VLU4</accession>
<gene>
    <name evidence="2" type="ORF">LWI29_032391</name>
</gene>